<reference evidence="1 2" key="1">
    <citation type="submission" date="2018-08" db="EMBL/GenBank/DDBJ databases">
        <title>Genome and evolution of the arbuscular mycorrhizal fungus Diversispora epigaea (formerly Glomus versiforme) and its bacterial endosymbionts.</title>
        <authorList>
            <person name="Sun X."/>
            <person name="Fei Z."/>
            <person name="Harrison M."/>
        </authorList>
    </citation>
    <scope>NUCLEOTIDE SEQUENCE [LARGE SCALE GENOMIC DNA]</scope>
    <source>
        <strain evidence="1 2">IT104</strain>
    </source>
</reference>
<protein>
    <submittedName>
        <fullName evidence="1">Uncharacterized protein</fullName>
    </submittedName>
</protein>
<dbReference type="AlphaFoldDB" id="A0A397J849"/>
<keyword evidence="2" id="KW-1185">Reference proteome</keyword>
<gene>
    <name evidence="1" type="ORF">Glove_99g50</name>
</gene>
<dbReference type="EMBL" id="PQFF01000092">
    <property type="protein sequence ID" value="RHZ83222.1"/>
    <property type="molecule type" value="Genomic_DNA"/>
</dbReference>
<comment type="caution">
    <text evidence="1">The sequence shown here is derived from an EMBL/GenBank/DDBJ whole genome shotgun (WGS) entry which is preliminary data.</text>
</comment>
<name>A0A397J849_9GLOM</name>
<dbReference type="Proteomes" id="UP000266861">
    <property type="component" value="Unassembled WGS sequence"/>
</dbReference>
<proteinExistence type="predicted"/>
<accession>A0A397J849</accession>
<sequence length="67" mass="7740">MSLQIPWLPPTPANDIRKYRKRLTPQCLSLDEQTVSPCDLNMVQLSNKLIHSSRDYQKMINKNAAID</sequence>
<evidence type="ECO:0000313" key="1">
    <source>
        <dbReference type="EMBL" id="RHZ83222.1"/>
    </source>
</evidence>
<organism evidence="1 2">
    <name type="scientific">Diversispora epigaea</name>
    <dbReference type="NCBI Taxonomy" id="1348612"/>
    <lineage>
        <taxon>Eukaryota</taxon>
        <taxon>Fungi</taxon>
        <taxon>Fungi incertae sedis</taxon>
        <taxon>Mucoromycota</taxon>
        <taxon>Glomeromycotina</taxon>
        <taxon>Glomeromycetes</taxon>
        <taxon>Diversisporales</taxon>
        <taxon>Diversisporaceae</taxon>
        <taxon>Diversispora</taxon>
    </lineage>
</organism>
<evidence type="ECO:0000313" key="2">
    <source>
        <dbReference type="Proteomes" id="UP000266861"/>
    </source>
</evidence>